<evidence type="ECO:0000313" key="10">
    <source>
        <dbReference type="Proteomes" id="UP000276603"/>
    </source>
</evidence>
<evidence type="ECO:0000259" key="6">
    <source>
        <dbReference type="Pfam" id="PF04539"/>
    </source>
</evidence>
<dbReference type="InterPro" id="IPR000943">
    <property type="entry name" value="RNA_pol_sigma70"/>
</dbReference>
<protein>
    <submittedName>
        <fullName evidence="9">RNA polymerase sigma factor RpoD/SigA</fullName>
    </submittedName>
</protein>
<dbReference type="NCBIfam" id="TIGR02937">
    <property type="entry name" value="sigma70-ECF"/>
    <property type="match status" value="1"/>
</dbReference>
<evidence type="ECO:0000256" key="3">
    <source>
        <dbReference type="ARBA" id="ARBA00023125"/>
    </source>
</evidence>
<dbReference type="Proteomes" id="UP000276603">
    <property type="component" value="Unassembled WGS sequence"/>
</dbReference>
<dbReference type="GO" id="GO:0003677">
    <property type="term" value="F:DNA binding"/>
    <property type="evidence" value="ECO:0007669"/>
    <property type="project" value="UniProtKB-KW"/>
</dbReference>
<comment type="caution">
    <text evidence="9">The sequence shown here is derived from an EMBL/GenBank/DDBJ whole genome shotgun (WGS) entry which is preliminary data.</text>
</comment>
<evidence type="ECO:0000256" key="4">
    <source>
        <dbReference type="ARBA" id="ARBA00023163"/>
    </source>
</evidence>
<dbReference type="EMBL" id="RBCJ01000001">
    <property type="protein sequence ID" value="RKN82450.1"/>
    <property type="molecule type" value="Genomic_DNA"/>
</dbReference>
<dbReference type="Pfam" id="PF00140">
    <property type="entry name" value="Sigma70_r1_2"/>
    <property type="match status" value="1"/>
</dbReference>
<dbReference type="Gene3D" id="1.10.601.10">
    <property type="entry name" value="RNA Polymerase Primary Sigma Factor"/>
    <property type="match status" value="1"/>
</dbReference>
<dbReference type="InterPro" id="IPR050239">
    <property type="entry name" value="Sigma-70_RNA_pol_init_factors"/>
</dbReference>
<sequence length="288" mass="32492">MRPLAISKQITNRDSSSLNKYLNDIGRIPMITTEEEVDLAVRIRQGDTKALERLVSANLRFVVSVAKQYQFKGLYLHDLINEGNLGLVGAATKFDETRGFKFISYAVWWIRQGIIQALTEKSRMVRLPLNKINVINKISKISSHFEQVHQRAPIAEEISELIDFSMDEIQFCLKHSSRAISMDEPLKIGDGDLNLGNIIRSDSSSSPETKLIKDSLASEIEDLLNILPSREAYVIKMCFGIGVIVPLTLDEIGSNLDITKERARQLKSTALLRLRQSSSSQILKDYLE</sequence>
<dbReference type="CDD" id="cd06171">
    <property type="entry name" value="Sigma70_r4"/>
    <property type="match status" value="1"/>
</dbReference>
<reference evidence="9 10" key="1">
    <citation type="submission" date="2018-10" db="EMBL/GenBank/DDBJ databases">
        <title>Ulvibacterium marinum gen. nov., sp. nov., a novel marine bacterium of the family Flavobacteriaceae, isolated from a culture of the green alga Ulva prolifera.</title>
        <authorList>
            <person name="Zhang Z."/>
        </authorList>
    </citation>
    <scope>NUCLEOTIDE SEQUENCE [LARGE SCALE GENOMIC DNA]</scope>
    <source>
        <strain evidence="9 10">CCMM003</strain>
    </source>
</reference>
<keyword evidence="1" id="KW-0805">Transcription regulation</keyword>
<dbReference type="GO" id="GO:0006352">
    <property type="term" value="P:DNA-templated transcription initiation"/>
    <property type="evidence" value="ECO:0007669"/>
    <property type="project" value="InterPro"/>
</dbReference>
<dbReference type="InterPro" id="IPR007624">
    <property type="entry name" value="RNA_pol_sigma70_r3"/>
</dbReference>
<keyword evidence="2" id="KW-0731">Sigma factor</keyword>
<dbReference type="PANTHER" id="PTHR30603">
    <property type="entry name" value="RNA POLYMERASE SIGMA FACTOR RPO"/>
    <property type="match status" value="1"/>
</dbReference>
<feature type="domain" description="RNA polymerase sigma-70 region 1.2" evidence="5">
    <location>
        <begin position="17"/>
        <end position="47"/>
    </location>
</feature>
<proteinExistence type="predicted"/>
<dbReference type="InterPro" id="IPR007630">
    <property type="entry name" value="RNA_pol_sigma70_r4"/>
</dbReference>
<dbReference type="InterPro" id="IPR036388">
    <property type="entry name" value="WH-like_DNA-bd_sf"/>
</dbReference>
<dbReference type="InterPro" id="IPR013325">
    <property type="entry name" value="RNA_pol_sigma_r2"/>
</dbReference>
<keyword evidence="10" id="KW-1185">Reference proteome</keyword>
<dbReference type="InterPro" id="IPR007627">
    <property type="entry name" value="RNA_pol_sigma70_r2"/>
</dbReference>
<gene>
    <name evidence="9" type="ORF">D7Z94_00935</name>
</gene>
<dbReference type="Pfam" id="PF04542">
    <property type="entry name" value="Sigma70_r2"/>
    <property type="match status" value="1"/>
</dbReference>
<evidence type="ECO:0000256" key="2">
    <source>
        <dbReference type="ARBA" id="ARBA00023082"/>
    </source>
</evidence>
<keyword evidence="3" id="KW-0238">DNA-binding</keyword>
<keyword evidence="4" id="KW-0804">Transcription</keyword>
<dbReference type="Pfam" id="PF04545">
    <property type="entry name" value="Sigma70_r4"/>
    <property type="match status" value="1"/>
</dbReference>
<feature type="domain" description="RNA polymerase sigma-70 region 3" evidence="6">
    <location>
        <begin position="135"/>
        <end position="209"/>
    </location>
</feature>
<accession>A0A3B0CBY1</accession>
<dbReference type="RefSeq" id="WP_120709641.1">
    <property type="nucleotide sequence ID" value="NZ_CANMKH010000001.1"/>
</dbReference>
<dbReference type="PANTHER" id="PTHR30603:SF47">
    <property type="entry name" value="RNA POLYMERASE SIGMA FACTOR SIGD, CHLOROPLASTIC"/>
    <property type="match status" value="1"/>
</dbReference>
<evidence type="ECO:0000256" key="1">
    <source>
        <dbReference type="ARBA" id="ARBA00023015"/>
    </source>
</evidence>
<organism evidence="9 10">
    <name type="scientific">Ulvibacterium marinum</name>
    <dbReference type="NCBI Taxonomy" id="2419782"/>
    <lineage>
        <taxon>Bacteria</taxon>
        <taxon>Pseudomonadati</taxon>
        <taxon>Bacteroidota</taxon>
        <taxon>Flavobacteriia</taxon>
        <taxon>Flavobacteriales</taxon>
        <taxon>Flavobacteriaceae</taxon>
        <taxon>Ulvibacterium</taxon>
    </lineage>
</organism>
<dbReference type="PRINTS" id="PR00046">
    <property type="entry name" value="SIGMA70FCT"/>
</dbReference>
<dbReference type="Gene3D" id="1.10.10.10">
    <property type="entry name" value="Winged helix-like DNA-binding domain superfamily/Winged helix DNA-binding domain"/>
    <property type="match status" value="2"/>
</dbReference>
<dbReference type="SUPFAM" id="SSF88659">
    <property type="entry name" value="Sigma3 and sigma4 domains of RNA polymerase sigma factors"/>
    <property type="match status" value="2"/>
</dbReference>
<dbReference type="Pfam" id="PF04539">
    <property type="entry name" value="Sigma70_r3"/>
    <property type="match status" value="1"/>
</dbReference>
<feature type="domain" description="RNA polymerase sigma-70 region 4" evidence="8">
    <location>
        <begin position="223"/>
        <end position="276"/>
    </location>
</feature>
<dbReference type="InterPro" id="IPR013324">
    <property type="entry name" value="RNA_pol_sigma_r3/r4-like"/>
</dbReference>
<name>A0A3B0CBY1_9FLAO</name>
<dbReference type="InterPro" id="IPR009042">
    <property type="entry name" value="RNA_pol_sigma70_r1_2"/>
</dbReference>
<dbReference type="OrthoDB" id="9809557at2"/>
<dbReference type="AlphaFoldDB" id="A0A3B0CBY1"/>
<evidence type="ECO:0000259" key="8">
    <source>
        <dbReference type="Pfam" id="PF04545"/>
    </source>
</evidence>
<evidence type="ECO:0000259" key="7">
    <source>
        <dbReference type="Pfam" id="PF04542"/>
    </source>
</evidence>
<feature type="domain" description="RNA polymerase sigma-70 region 2" evidence="7">
    <location>
        <begin position="54"/>
        <end position="123"/>
    </location>
</feature>
<dbReference type="SUPFAM" id="SSF88946">
    <property type="entry name" value="Sigma2 domain of RNA polymerase sigma factors"/>
    <property type="match status" value="1"/>
</dbReference>
<dbReference type="GO" id="GO:0016987">
    <property type="term" value="F:sigma factor activity"/>
    <property type="evidence" value="ECO:0007669"/>
    <property type="project" value="UniProtKB-KW"/>
</dbReference>
<dbReference type="InterPro" id="IPR014284">
    <property type="entry name" value="RNA_pol_sigma-70_dom"/>
</dbReference>
<evidence type="ECO:0000259" key="5">
    <source>
        <dbReference type="Pfam" id="PF00140"/>
    </source>
</evidence>
<evidence type="ECO:0000313" key="9">
    <source>
        <dbReference type="EMBL" id="RKN82450.1"/>
    </source>
</evidence>